<sequence length="51" mass="5558">MKWKWWNSNELKTPPADSNLGPRCEASGKTKDLPTLGPPVEGRNPPGEGGR</sequence>
<evidence type="ECO:0000313" key="2">
    <source>
        <dbReference type="EMBL" id="GBL93906.1"/>
    </source>
</evidence>
<evidence type="ECO:0000313" key="3">
    <source>
        <dbReference type="Proteomes" id="UP000499080"/>
    </source>
</evidence>
<keyword evidence="3" id="KW-1185">Reference proteome</keyword>
<comment type="caution">
    <text evidence="2">The sequence shown here is derived from an EMBL/GenBank/DDBJ whole genome shotgun (WGS) entry which is preliminary data.</text>
</comment>
<feature type="non-terminal residue" evidence="2">
    <location>
        <position position="51"/>
    </location>
</feature>
<protein>
    <submittedName>
        <fullName evidence="2">Uncharacterized protein</fullName>
    </submittedName>
</protein>
<dbReference type="EMBL" id="BGPR01084058">
    <property type="protein sequence ID" value="GBL93906.1"/>
    <property type="molecule type" value="Genomic_DNA"/>
</dbReference>
<feature type="compositionally biased region" description="Polar residues" evidence="1">
    <location>
        <begin position="1"/>
        <end position="11"/>
    </location>
</feature>
<accession>A0A4Y2BRH8</accession>
<gene>
    <name evidence="2" type="ORF">AVEN_261871_1</name>
</gene>
<name>A0A4Y2BRH8_ARAVE</name>
<reference evidence="2 3" key="1">
    <citation type="journal article" date="2019" name="Sci. Rep.">
        <title>Orb-weaving spider Araneus ventricosus genome elucidates the spidroin gene catalogue.</title>
        <authorList>
            <person name="Kono N."/>
            <person name="Nakamura H."/>
            <person name="Ohtoshi R."/>
            <person name="Moran D.A.P."/>
            <person name="Shinohara A."/>
            <person name="Yoshida Y."/>
            <person name="Fujiwara M."/>
            <person name="Mori M."/>
            <person name="Tomita M."/>
            <person name="Arakawa K."/>
        </authorList>
    </citation>
    <scope>NUCLEOTIDE SEQUENCE [LARGE SCALE GENOMIC DNA]</scope>
</reference>
<feature type="region of interest" description="Disordered" evidence="1">
    <location>
        <begin position="1"/>
        <end position="51"/>
    </location>
</feature>
<proteinExistence type="predicted"/>
<evidence type="ECO:0000256" key="1">
    <source>
        <dbReference type="SAM" id="MobiDB-lite"/>
    </source>
</evidence>
<dbReference type="AlphaFoldDB" id="A0A4Y2BRH8"/>
<organism evidence="2 3">
    <name type="scientific">Araneus ventricosus</name>
    <name type="common">Orbweaver spider</name>
    <name type="synonym">Epeira ventricosa</name>
    <dbReference type="NCBI Taxonomy" id="182803"/>
    <lineage>
        <taxon>Eukaryota</taxon>
        <taxon>Metazoa</taxon>
        <taxon>Ecdysozoa</taxon>
        <taxon>Arthropoda</taxon>
        <taxon>Chelicerata</taxon>
        <taxon>Arachnida</taxon>
        <taxon>Araneae</taxon>
        <taxon>Araneomorphae</taxon>
        <taxon>Entelegynae</taxon>
        <taxon>Araneoidea</taxon>
        <taxon>Araneidae</taxon>
        <taxon>Araneus</taxon>
    </lineage>
</organism>
<dbReference type="Proteomes" id="UP000499080">
    <property type="component" value="Unassembled WGS sequence"/>
</dbReference>